<evidence type="ECO:0000256" key="2">
    <source>
        <dbReference type="ARBA" id="ARBA00023015"/>
    </source>
</evidence>
<comment type="similarity">
    <text evidence="1">Belongs to the sigma-70 factor family. ECF subfamily.</text>
</comment>
<dbReference type="InterPro" id="IPR039425">
    <property type="entry name" value="RNA_pol_sigma-70-like"/>
</dbReference>
<dbReference type="InterPro" id="IPR013325">
    <property type="entry name" value="RNA_pol_sigma_r2"/>
</dbReference>
<dbReference type="PANTHER" id="PTHR43133:SF51">
    <property type="entry name" value="RNA POLYMERASE SIGMA FACTOR"/>
    <property type="match status" value="1"/>
</dbReference>
<dbReference type="InterPro" id="IPR014284">
    <property type="entry name" value="RNA_pol_sigma-70_dom"/>
</dbReference>
<dbReference type="InterPro" id="IPR036388">
    <property type="entry name" value="WH-like_DNA-bd_sf"/>
</dbReference>
<dbReference type="NCBIfam" id="TIGR02954">
    <property type="entry name" value="Sig70_famx3"/>
    <property type="match status" value="1"/>
</dbReference>
<evidence type="ECO:0000256" key="1">
    <source>
        <dbReference type="ARBA" id="ARBA00010641"/>
    </source>
</evidence>
<evidence type="ECO:0000313" key="7">
    <source>
        <dbReference type="EMBL" id="RXJ04572.1"/>
    </source>
</evidence>
<dbReference type="GO" id="GO:0003677">
    <property type="term" value="F:DNA binding"/>
    <property type="evidence" value="ECO:0007669"/>
    <property type="project" value="InterPro"/>
</dbReference>
<protein>
    <submittedName>
        <fullName evidence="7">Sigma-70 family RNA polymerase sigma factor</fullName>
    </submittedName>
</protein>
<evidence type="ECO:0000259" key="6">
    <source>
        <dbReference type="Pfam" id="PF08281"/>
    </source>
</evidence>
<name>A0A4Q0VYX5_9BACI</name>
<dbReference type="Gene3D" id="1.10.1740.10">
    <property type="match status" value="1"/>
</dbReference>
<evidence type="ECO:0000256" key="3">
    <source>
        <dbReference type="ARBA" id="ARBA00023082"/>
    </source>
</evidence>
<dbReference type="Gene3D" id="1.10.10.10">
    <property type="entry name" value="Winged helix-like DNA-binding domain superfamily/Winged helix DNA-binding domain"/>
    <property type="match status" value="1"/>
</dbReference>
<evidence type="ECO:0000313" key="8">
    <source>
        <dbReference type="Proteomes" id="UP000290649"/>
    </source>
</evidence>
<dbReference type="Proteomes" id="UP000290649">
    <property type="component" value="Unassembled WGS sequence"/>
</dbReference>
<dbReference type="RefSeq" id="WP_129076921.1">
    <property type="nucleotide sequence ID" value="NZ_QOUX01000001.1"/>
</dbReference>
<dbReference type="AlphaFoldDB" id="A0A4Q0VYX5"/>
<proteinExistence type="inferred from homology"/>
<reference evidence="7 8" key="1">
    <citation type="journal article" date="2019" name="Int. J. Syst. Evol. Microbiol.">
        <title>Anaerobacillus alkaliphilus sp. nov., a novel alkaliphilic and moderately halophilic bacterium.</title>
        <authorList>
            <person name="Borsodi A.K."/>
            <person name="Aszalos J.M."/>
            <person name="Bihari P."/>
            <person name="Nagy I."/>
            <person name="Schumann P."/>
            <person name="Sproer C."/>
            <person name="Kovacs A.L."/>
            <person name="Boka K."/>
            <person name="Dobosy P."/>
            <person name="Ovari M."/>
            <person name="Szili-Kovacs T."/>
            <person name="Toth E."/>
        </authorList>
    </citation>
    <scope>NUCLEOTIDE SEQUENCE [LARGE SCALE GENOMIC DNA]</scope>
    <source>
        <strain evidence="7 8">B16-10</strain>
    </source>
</reference>
<gene>
    <name evidence="7" type="ORF">DS745_04085</name>
</gene>
<evidence type="ECO:0000256" key="4">
    <source>
        <dbReference type="ARBA" id="ARBA00023163"/>
    </source>
</evidence>
<evidence type="ECO:0000259" key="5">
    <source>
        <dbReference type="Pfam" id="PF04542"/>
    </source>
</evidence>
<keyword evidence="2" id="KW-0805">Transcription regulation</keyword>
<dbReference type="GO" id="GO:0016987">
    <property type="term" value="F:sigma factor activity"/>
    <property type="evidence" value="ECO:0007669"/>
    <property type="project" value="UniProtKB-KW"/>
</dbReference>
<dbReference type="InterPro" id="IPR007627">
    <property type="entry name" value="RNA_pol_sigma70_r2"/>
</dbReference>
<organism evidence="7 8">
    <name type="scientific">Anaerobacillus alkaliphilus</name>
    <dbReference type="NCBI Taxonomy" id="1548597"/>
    <lineage>
        <taxon>Bacteria</taxon>
        <taxon>Bacillati</taxon>
        <taxon>Bacillota</taxon>
        <taxon>Bacilli</taxon>
        <taxon>Bacillales</taxon>
        <taxon>Bacillaceae</taxon>
        <taxon>Anaerobacillus</taxon>
    </lineage>
</organism>
<dbReference type="GO" id="GO:0006352">
    <property type="term" value="P:DNA-templated transcription initiation"/>
    <property type="evidence" value="ECO:0007669"/>
    <property type="project" value="InterPro"/>
</dbReference>
<dbReference type="EMBL" id="QOUX01000001">
    <property type="protein sequence ID" value="RXJ04572.1"/>
    <property type="molecule type" value="Genomic_DNA"/>
</dbReference>
<dbReference type="InterPro" id="IPR013324">
    <property type="entry name" value="RNA_pol_sigma_r3/r4-like"/>
</dbReference>
<dbReference type="SUPFAM" id="SSF88946">
    <property type="entry name" value="Sigma2 domain of RNA polymerase sigma factors"/>
    <property type="match status" value="1"/>
</dbReference>
<feature type="domain" description="RNA polymerase sigma factor 70 region 4 type 2" evidence="6">
    <location>
        <begin position="110"/>
        <end position="162"/>
    </location>
</feature>
<dbReference type="OrthoDB" id="9782703at2"/>
<keyword evidence="3" id="KW-0731">Sigma factor</keyword>
<feature type="domain" description="RNA polymerase sigma-70 region 2" evidence="5">
    <location>
        <begin position="21"/>
        <end position="88"/>
    </location>
</feature>
<dbReference type="SUPFAM" id="SSF88659">
    <property type="entry name" value="Sigma3 and sigma4 domains of RNA polymerase sigma factors"/>
    <property type="match status" value="1"/>
</dbReference>
<sequence>MDLEDKVLRAKQGDEEAFFSLIQERKEMLYKMAFLYVKNEQDALDIVGDTVFKAINSIRNLKSPQYFQTWLMRILINCALAYVKKQKKIVPFHEELTEKVEVLLPKEDYMDLYDAIDRLPYKYRTVVILKYFNDLTVTQISQVLESPTGTIKSLLHRAIQELRMNLTFEEEAK</sequence>
<dbReference type="Pfam" id="PF08281">
    <property type="entry name" value="Sigma70_r4_2"/>
    <property type="match status" value="1"/>
</dbReference>
<accession>A0A4Q0VYX5</accession>
<keyword evidence="8" id="KW-1185">Reference proteome</keyword>
<dbReference type="InterPro" id="IPR014300">
    <property type="entry name" value="RNA_pol_sigma-V"/>
</dbReference>
<dbReference type="PANTHER" id="PTHR43133">
    <property type="entry name" value="RNA POLYMERASE ECF-TYPE SIGMA FACTO"/>
    <property type="match status" value="1"/>
</dbReference>
<dbReference type="InterPro" id="IPR013249">
    <property type="entry name" value="RNA_pol_sigma70_r4_t2"/>
</dbReference>
<keyword evidence="4" id="KW-0804">Transcription</keyword>
<dbReference type="NCBIfam" id="TIGR02937">
    <property type="entry name" value="sigma70-ECF"/>
    <property type="match status" value="1"/>
</dbReference>
<dbReference type="CDD" id="cd06171">
    <property type="entry name" value="Sigma70_r4"/>
    <property type="match status" value="1"/>
</dbReference>
<dbReference type="Pfam" id="PF04542">
    <property type="entry name" value="Sigma70_r2"/>
    <property type="match status" value="1"/>
</dbReference>
<comment type="caution">
    <text evidence="7">The sequence shown here is derived from an EMBL/GenBank/DDBJ whole genome shotgun (WGS) entry which is preliminary data.</text>
</comment>